<name>A0A8E0S1B3_9TREM</name>
<gene>
    <name evidence="1" type="ORF">FBUS_09345</name>
</gene>
<protein>
    <submittedName>
        <fullName evidence="1">Uncharacterized protein</fullName>
    </submittedName>
</protein>
<accession>A0A8E0S1B3</accession>
<keyword evidence="2" id="KW-1185">Reference proteome</keyword>
<comment type="caution">
    <text evidence="1">The sequence shown here is derived from an EMBL/GenBank/DDBJ whole genome shotgun (WGS) entry which is preliminary data.</text>
</comment>
<dbReference type="AlphaFoldDB" id="A0A8E0S1B3"/>
<dbReference type="Proteomes" id="UP000728185">
    <property type="component" value="Unassembled WGS sequence"/>
</dbReference>
<organism evidence="1 2">
    <name type="scientific">Fasciolopsis buskii</name>
    <dbReference type="NCBI Taxonomy" id="27845"/>
    <lineage>
        <taxon>Eukaryota</taxon>
        <taxon>Metazoa</taxon>
        <taxon>Spiralia</taxon>
        <taxon>Lophotrochozoa</taxon>
        <taxon>Platyhelminthes</taxon>
        <taxon>Trematoda</taxon>
        <taxon>Digenea</taxon>
        <taxon>Plagiorchiida</taxon>
        <taxon>Echinostomata</taxon>
        <taxon>Echinostomatoidea</taxon>
        <taxon>Fasciolidae</taxon>
        <taxon>Fasciolopsis</taxon>
    </lineage>
</organism>
<evidence type="ECO:0000313" key="1">
    <source>
        <dbReference type="EMBL" id="KAA0197887.1"/>
    </source>
</evidence>
<reference evidence="1" key="1">
    <citation type="submission" date="2019-05" db="EMBL/GenBank/DDBJ databases">
        <title>Annotation for the trematode Fasciolopsis buski.</title>
        <authorList>
            <person name="Choi Y.-J."/>
        </authorList>
    </citation>
    <scope>NUCLEOTIDE SEQUENCE</scope>
    <source>
        <strain evidence="1">HT</strain>
        <tissue evidence="1">Whole worm</tissue>
    </source>
</reference>
<dbReference type="EMBL" id="LUCM01002096">
    <property type="protein sequence ID" value="KAA0197887.1"/>
    <property type="molecule type" value="Genomic_DNA"/>
</dbReference>
<evidence type="ECO:0000313" key="2">
    <source>
        <dbReference type="Proteomes" id="UP000728185"/>
    </source>
</evidence>
<proteinExistence type="predicted"/>
<sequence>MTWVLLVPSACSRSYTVSRLKLVRKNGLNSGLSALQCYENGWQHSMVCDPMNGSSSSSYQSLSCFRGPPACFSPSPRQSHGYRVI</sequence>